<gene>
    <name evidence="3" type="ORF">UU84_C0040G0011</name>
</gene>
<evidence type="ECO:0000256" key="1">
    <source>
        <dbReference type="SAM" id="Phobius"/>
    </source>
</evidence>
<accession>A0A0G0XKY5</accession>
<name>A0A0G0XKY5_9BACT</name>
<evidence type="ECO:0000313" key="4">
    <source>
        <dbReference type="Proteomes" id="UP000033859"/>
    </source>
</evidence>
<evidence type="ECO:0000259" key="2">
    <source>
        <dbReference type="Pfam" id="PF14378"/>
    </source>
</evidence>
<feature type="transmembrane region" description="Helical" evidence="1">
    <location>
        <begin position="12"/>
        <end position="30"/>
    </location>
</feature>
<dbReference type="EMBL" id="LCCE01000040">
    <property type="protein sequence ID" value="KKS25570.1"/>
    <property type="molecule type" value="Genomic_DNA"/>
</dbReference>
<keyword evidence="1" id="KW-0812">Transmembrane</keyword>
<dbReference type="Pfam" id="PF14378">
    <property type="entry name" value="PAP2_3"/>
    <property type="match status" value="1"/>
</dbReference>
<evidence type="ECO:0000313" key="3">
    <source>
        <dbReference type="EMBL" id="KKS25570.1"/>
    </source>
</evidence>
<feature type="transmembrane region" description="Helical" evidence="1">
    <location>
        <begin position="90"/>
        <end position="109"/>
    </location>
</feature>
<feature type="domain" description="Inositolphosphotransferase Aur1/Ipt1" evidence="2">
    <location>
        <begin position="54"/>
        <end position="198"/>
    </location>
</feature>
<protein>
    <submittedName>
        <fullName evidence="3">Phosphoesterase PA-phosphatase related protein</fullName>
    </submittedName>
</protein>
<dbReference type="GO" id="GO:0016020">
    <property type="term" value="C:membrane"/>
    <property type="evidence" value="ECO:0007669"/>
    <property type="project" value="UniProtKB-SubCell"/>
</dbReference>
<dbReference type="InterPro" id="IPR036938">
    <property type="entry name" value="PAP2/HPO_sf"/>
</dbReference>
<feature type="transmembrane region" description="Helical" evidence="1">
    <location>
        <begin position="129"/>
        <end position="150"/>
    </location>
</feature>
<sequence>MKTIGNGAAAKKFYLITIQSLLYVFLYYVTNYAAYLRSIDRRWIAIPAVDYQIPFLDFFVWPYISAYVLNTVGVFLITKNTEYEEFKKITAAYFTNLIVLVVFYFVIPMRAVRADIDPNGSYSLWAMNILHGAMFPYNTFPSAHVSYSFLTGLIAYSGKYKYRTFIIIDSLLIVLSTLFIKEHVLIDVVTGIILATVCHKEKDKLYRLYAYLYKNYFSRAQSHI</sequence>
<reference evidence="3 4" key="1">
    <citation type="journal article" date="2015" name="Nature">
        <title>rRNA introns, odd ribosomes, and small enigmatic genomes across a large radiation of phyla.</title>
        <authorList>
            <person name="Brown C.T."/>
            <person name="Hug L.A."/>
            <person name="Thomas B.C."/>
            <person name="Sharon I."/>
            <person name="Castelle C.J."/>
            <person name="Singh A."/>
            <person name="Wilkins M.J."/>
            <person name="Williams K.H."/>
            <person name="Banfield J.F."/>
        </authorList>
    </citation>
    <scope>NUCLEOTIDE SEQUENCE [LARGE SCALE GENOMIC DNA]</scope>
</reference>
<dbReference type="Proteomes" id="UP000033859">
    <property type="component" value="Unassembled WGS sequence"/>
</dbReference>
<keyword evidence="1" id="KW-0472">Membrane</keyword>
<dbReference type="InterPro" id="IPR026841">
    <property type="entry name" value="Aur1/Ipt1"/>
</dbReference>
<dbReference type="SUPFAM" id="SSF48317">
    <property type="entry name" value="Acid phosphatase/Vanadium-dependent haloperoxidase"/>
    <property type="match status" value="1"/>
</dbReference>
<keyword evidence="1" id="KW-1133">Transmembrane helix</keyword>
<dbReference type="AlphaFoldDB" id="A0A0G0XKY5"/>
<organism evidence="3 4">
    <name type="scientific">Candidatus Yanofskybacteria bacterium GW2011_GWC2_41_9</name>
    <dbReference type="NCBI Taxonomy" id="1619029"/>
    <lineage>
        <taxon>Bacteria</taxon>
        <taxon>Candidatus Yanofskyibacteriota</taxon>
    </lineage>
</organism>
<comment type="caution">
    <text evidence="3">The sequence shown here is derived from an EMBL/GenBank/DDBJ whole genome shotgun (WGS) entry which is preliminary data.</text>
</comment>
<proteinExistence type="predicted"/>
<feature type="transmembrane region" description="Helical" evidence="1">
    <location>
        <begin position="58"/>
        <end position="78"/>
    </location>
</feature>